<comment type="caution">
    <text evidence="4">The sequence shown here is derived from an EMBL/GenBank/DDBJ whole genome shotgun (WGS) entry which is preliminary data.</text>
</comment>
<evidence type="ECO:0000259" key="3">
    <source>
        <dbReference type="PROSITE" id="PS51123"/>
    </source>
</evidence>
<sequence length="388" mass="39989">MKHWGRSATRALVVAALFASAGLGTAACGNDHPKPCPTGPAPQGLAIAVGDRSNSAKPNWPSVLDADVDAITKTSGKGVTIIRADGTPTIGCVLTYVPTANNDTANTHNRTNFVDAVHVLTTGMHAAARESNPLAALGLASSSAGPNGIVALIDSGLQTMAPLDFRKNNLLDRNPKSVVAALVKTGELPDLHGRTVVLAGIGWTSAPQAQLSDSQRGHLIELWQLIVKAAGARAVVSVPTPSTTPADVGLPEVSPVPIPPPDDLVIGCDKELVLQDDGAVGFVADKTEFRDRTAARTKLAKVADWLRDNPDATGTITGSIAHYGADDPNGLSLDRAAQVRATLVELGAGATQLIAKGRGWGPFPTDTAPPDGNSDVLNRRVVVSLSCG</sequence>
<dbReference type="AlphaFoldDB" id="A0A4V3CY58"/>
<dbReference type="RefSeq" id="WP_341815854.1">
    <property type="nucleotide sequence ID" value="NZ_SNXZ01000007.1"/>
</dbReference>
<feature type="chain" id="PRO_5020925439" evidence="2">
    <location>
        <begin position="27"/>
        <end position="388"/>
    </location>
</feature>
<evidence type="ECO:0000313" key="4">
    <source>
        <dbReference type="EMBL" id="TDP92918.1"/>
    </source>
</evidence>
<dbReference type="Proteomes" id="UP000295444">
    <property type="component" value="Unassembled WGS sequence"/>
</dbReference>
<gene>
    <name evidence="4" type="ORF">EV186_107153</name>
</gene>
<keyword evidence="2" id="KW-0732">Signal</keyword>
<feature type="domain" description="OmpA-like" evidence="3">
    <location>
        <begin position="269"/>
        <end position="388"/>
    </location>
</feature>
<protein>
    <submittedName>
        <fullName evidence="4">Outer membrane protein OmpA-like peptidoglycan-associated protein</fullName>
    </submittedName>
</protein>
<evidence type="ECO:0000256" key="1">
    <source>
        <dbReference type="PROSITE-ProRule" id="PRU00473"/>
    </source>
</evidence>
<proteinExistence type="predicted"/>
<dbReference type="Pfam" id="PF00691">
    <property type="entry name" value="OmpA"/>
    <property type="match status" value="1"/>
</dbReference>
<dbReference type="InterPro" id="IPR036737">
    <property type="entry name" value="OmpA-like_sf"/>
</dbReference>
<name>A0A4V3CY58_LABRH</name>
<feature type="signal peptide" evidence="2">
    <location>
        <begin position="1"/>
        <end position="26"/>
    </location>
</feature>
<dbReference type="PROSITE" id="PS51123">
    <property type="entry name" value="OMPA_2"/>
    <property type="match status" value="1"/>
</dbReference>
<reference evidence="4 5" key="1">
    <citation type="submission" date="2019-03" db="EMBL/GenBank/DDBJ databases">
        <title>Genomic Encyclopedia of Type Strains, Phase IV (KMG-IV): sequencing the most valuable type-strain genomes for metagenomic binning, comparative biology and taxonomic classification.</title>
        <authorList>
            <person name="Goeker M."/>
        </authorList>
    </citation>
    <scope>NUCLEOTIDE SEQUENCE [LARGE SCALE GENOMIC DNA]</scope>
    <source>
        <strain evidence="4 5">DSM 45361</strain>
    </source>
</reference>
<dbReference type="GO" id="GO:0016020">
    <property type="term" value="C:membrane"/>
    <property type="evidence" value="ECO:0007669"/>
    <property type="project" value="UniProtKB-UniRule"/>
</dbReference>
<dbReference type="EMBL" id="SNXZ01000007">
    <property type="protein sequence ID" value="TDP92918.1"/>
    <property type="molecule type" value="Genomic_DNA"/>
</dbReference>
<dbReference type="SUPFAM" id="SSF103088">
    <property type="entry name" value="OmpA-like"/>
    <property type="match status" value="1"/>
</dbReference>
<dbReference type="InterPro" id="IPR006665">
    <property type="entry name" value="OmpA-like"/>
</dbReference>
<organism evidence="4 5">
    <name type="scientific">Labedaea rhizosphaerae</name>
    <dbReference type="NCBI Taxonomy" id="598644"/>
    <lineage>
        <taxon>Bacteria</taxon>
        <taxon>Bacillati</taxon>
        <taxon>Actinomycetota</taxon>
        <taxon>Actinomycetes</taxon>
        <taxon>Pseudonocardiales</taxon>
        <taxon>Pseudonocardiaceae</taxon>
        <taxon>Labedaea</taxon>
    </lineage>
</organism>
<keyword evidence="5" id="KW-1185">Reference proteome</keyword>
<keyword evidence="1" id="KW-0472">Membrane</keyword>
<evidence type="ECO:0000256" key="2">
    <source>
        <dbReference type="SAM" id="SignalP"/>
    </source>
</evidence>
<dbReference type="Gene3D" id="3.30.1330.60">
    <property type="entry name" value="OmpA-like domain"/>
    <property type="match status" value="1"/>
</dbReference>
<accession>A0A4V3CY58</accession>
<dbReference type="PROSITE" id="PS51257">
    <property type="entry name" value="PROKAR_LIPOPROTEIN"/>
    <property type="match status" value="1"/>
</dbReference>
<evidence type="ECO:0000313" key="5">
    <source>
        <dbReference type="Proteomes" id="UP000295444"/>
    </source>
</evidence>